<keyword evidence="3 6" id="KW-1133">Transmembrane helix</keyword>
<keyword evidence="2 6" id="KW-0812">Transmembrane</keyword>
<keyword evidence="9" id="KW-1185">Reference proteome</keyword>
<evidence type="ECO:0000256" key="2">
    <source>
        <dbReference type="ARBA" id="ARBA00022692"/>
    </source>
</evidence>
<accession>A0A239FBR8</accession>
<evidence type="ECO:0000256" key="1">
    <source>
        <dbReference type="ARBA" id="ARBA00004141"/>
    </source>
</evidence>
<evidence type="ECO:0000256" key="4">
    <source>
        <dbReference type="ARBA" id="ARBA00023136"/>
    </source>
</evidence>
<feature type="transmembrane region" description="Helical" evidence="6">
    <location>
        <begin position="117"/>
        <end position="137"/>
    </location>
</feature>
<dbReference type="Proteomes" id="UP000198282">
    <property type="component" value="Unassembled WGS sequence"/>
</dbReference>
<comment type="subcellular location">
    <subcellularLocation>
        <location evidence="1">Membrane</location>
        <topology evidence="1">Multi-pass membrane protein</topology>
    </subcellularLocation>
</comment>
<dbReference type="PANTHER" id="PTHR40763">
    <property type="entry name" value="MEMBRANE PROTEIN-RELATED"/>
    <property type="match status" value="1"/>
</dbReference>
<evidence type="ECO:0000256" key="5">
    <source>
        <dbReference type="SAM" id="MobiDB-lite"/>
    </source>
</evidence>
<dbReference type="PANTHER" id="PTHR40763:SF4">
    <property type="entry name" value="DUF1707 DOMAIN-CONTAINING PROTEIN"/>
    <property type="match status" value="1"/>
</dbReference>
<feature type="transmembrane region" description="Helical" evidence="6">
    <location>
        <begin position="158"/>
        <end position="176"/>
    </location>
</feature>
<protein>
    <submittedName>
        <fullName evidence="8">Uncharacterized conserved protein, Tic20 family</fullName>
    </submittedName>
</protein>
<dbReference type="AlphaFoldDB" id="A0A239FBR8"/>
<dbReference type="InterPro" id="IPR019109">
    <property type="entry name" value="MamF_MmsF"/>
</dbReference>
<keyword evidence="4 6" id="KW-0472">Membrane</keyword>
<feature type="domain" description="DUF1707" evidence="7">
    <location>
        <begin position="28"/>
        <end position="79"/>
    </location>
</feature>
<evidence type="ECO:0000259" key="7">
    <source>
        <dbReference type="Pfam" id="PF08044"/>
    </source>
</evidence>
<dbReference type="EMBL" id="FZOD01000011">
    <property type="protein sequence ID" value="SNS53948.1"/>
    <property type="molecule type" value="Genomic_DNA"/>
</dbReference>
<dbReference type="Pfam" id="PF09685">
    <property type="entry name" value="MamF_MmsF"/>
    <property type="match status" value="1"/>
</dbReference>
<dbReference type="InterPro" id="IPR012551">
    <property type="entry name" value="DUF1707_SHOCT-like"/>
</dbReference>
<feature type="region of interest" description="Disordered" evidence="5">
    <location>
        <begin position="1"/>
        <end position="25"/>
    </location>
</feature>
<feature type="transmembrane region" description="Helical" evidence="6">
    <location>
        <begin position="182"/>
        <end position="201"/>
    </location>
</feature>
<organism evidence="8 9">
    <name type="scientific">Streptosporangium subroseum</name>
    <dbReference type="NCBI Taxonomy" id="106412"/>
    <lineage>
        <taxon>Bacteria</taxon>
        <taxon>Bacillati</taxon>
        <taxon>Actinomycetota</taxon>
        <taxon>Actinomycetes</taxon>
        <taxon>Streptosporangiales</taxon>
        <taxon>Streptosporangiaceae</taxon>
        <taxon>Streptosporangium</taxon>
    </lineage>
</organism>
<dbReference type="Pfam" id="PF08044">
    <property type="entry name" value="DUF1707"/>
    <property type="match status" value="1"/>
</dbReference>
<name>A0A239FBR8_9ACTN</name>
<sequence>MAGTATPAASSWHGNVPKPNPRPDHAELRVSNQDREQVVDHVKAAYAEGRLDRFEFDDRLERAMTARVHGDLTPIMDELYGAHPAGPGSYPPVMSRVATGRHLDGRADTGGERVGAAAAHLLPLTGLLAIGPLIMLLTAGRTSPYVRKHAVEALNFQLTMLGATILLTITFVGVVLTPLLWIGGLVLSVVGGLAALGEGNFRYPFTLRLVK</sequence>
<evidence type="ECO:0000313" key="8">
    <source>
        <dbReference type="EMBL" id="SNS53948.1"/>
    </source>
</evidence>
<proteinExistence type="predicted"/>
<reference evidence="8 9" key="1">
    <citation type="submission" date="2017-06" db="EMBL/GenBank/DDBJ databases">
        <authorList>
            <person name="Kim H.J."/>
            <person name="Triplett B.A."/>
        </authorList>
    </citation>
    <scope>NUCLEOTIDE SEQUENCE [LARGE SCALE GENOMIC DNA]</scope>
    <source>
        <strain evidence="8 9">CGMCC 4.2132</strain>
    </source>
</reference>
<evidence type="ECO:0000256" key="3">
    <source>
        <dbReference type="ARBA" id="ARBA00022989"/>
    </source>
</evidence>
<gene>
    <name evidence="8" type="ORF">SAMN05216276_101170</name>
</gene>
<evidence type="ECO:0000313" key="9">
    <source>
        <dbReference type="Proteomes" id="UP000198282"/>
    </source>
</evidence>
<evidence type="ECO:0000256" key="6">
    <source>
        <dbReference type="SAM" id="Phobius"/>
    </source>
</evidence>